<dbReference type="SUPFAM" id="SSF56988">
    <property type="entry name" value="Anthrax protective antigen"/>
    <property type="match status" value="1"/>
</dbReference>
<dbReference type="Gene3D" id="2.60.120.1560">
    <property type="match status" value="1"/>
</dbReference>
<dbReference type="RefSeq" id="WP_302042144.1">
    <property type="nucleotide sequence ID" value="NZ_JAUKPO010000054.1"/>
</dbReference>
<name>A0ABT8RHZ8_9BACT</name>
<dbReference type="InterPro" id="IPR035986">
    <property type="entry name" value="PKD_dom_sf"/>
</dbReference>
<dbReference type="Gene3D" id="2.60.40.10">
    <property type="entry name" value="Immunoglobulins"/>
    <property type="match status" value="1"/>
</dbReference>
<dbReference type="InterPro" id="IPR029865">
    <property type="entry name" value="KIAA0319-like"/>
</dbReference>
<dbReference type="PANTHER" id="PTHR46182">
    <property type="entry name" value="FI19480P1"/>
    <property type="match status" value="1"/>
</dbReference>
<evidence type="ECO:0000313" key="3">
    <source>
        <dbReference type="Proteomes" id="UP001168528"/>
    </source>
</evidence>
<dbReference type="InterPro" id="IPR011658">
    <property type="entry name" value="PA14_dom"/>
</dbReference>
<dbReference type="NCBIfam" id="TIGR04183">
    <property type="entry name" value="Por_Secre_tail"/>
    <property type="match status" value="1"/>
</dbReference>
<dbReference type="SUPFAM" id="SSF49299">
    <property type="entry name" value="PKD domain"/>
    <property type="match status" value="1"/>
</dbReference>
<proteinExistence type="predicted"/>
<dbReference type="Pfam" id="PF18962">
    <property type="entry name" value="Por_Secre_tail"/>
    <property type="match status" value="1"/>
</dbReference>
<keyword evidence="3" id="KW-1185">Reference proteome</keyword>
<dbReference type="Pfam" id="PF22352">
    <property type="entry name" value="K319L-like_PKD"/>
    <property type="match status" value="1"/>
</dbReference>
<dbReference type="Pfam" id="PF07691">
    <property type="entry name" value="PA14"/>
    <property type="match status" value="1"/>
</dbReference>
<dbReference type="InterPro" id="IPR026444">
    <property type="entry name" value="Secre_tail"/>
</dbReference>
<gene>
    <name evidence="2" type="ORF">Q0590_34040</name>
</gene>
<evidence type="ECO:0000259" key="1">
    <source>
        <dbReference type="PROSITE" id="PS51820"/>
    </source>
</evidence>
<protein>
    <submittedName>
        <fullName evidence="2">T9SS type A sorting domain-containing protein</fullName>
    </submittedName>
</protein>
<organism evidence="2 3">
    <name type="scientific">Rhodocytophaga aerolata</name>
    <dbReference type="NCBI Taxonomy" id="455078"/>
    <lineage>
        <taxon>Bacteria</taxon>
        <taxon>Pseudomonadati</taxon>
        <taxon>Bacteroidota</taxon>
        <taxon>Cytophagia</taxon>
        <taxon>Cytophagales</taxon>
        <taxon>Rhodocytophagaceae</taxon>
        <taxon>Rhodocytophaga</taxon>
    </lineage>
</organism>
<dbReference type="SMART" id="SM00758">
    <property type="entry name" value="PA14"/>
    <property type="match status" value="1"/>
</dbReference>
<evidence type="ECO:0000313" key="2">
    <source>
        <dbReference type="EMBL" id="MDO1451346.1"/>
    </source>
</evidence>
<dbReference type="InterPro" id="IPR013783">
    <property type="entry name" value="Ig-like_fold"/>
</dbReference>
<accession>A0ABT8RHZ8</accession>
<reference evidence="2" key="1">
    <citation type="submission" date="2023-07" db="EMBL/GenBank/DDBJ databases">
        <title>The genome sequence of Rhodocytophaga aerolata KACC 12507.</title>
        <authorList>
            <person name="Zhang X."/>
        </authorList>
    </citation>
    <scope>NUCLEOTIDE SEQUENCE</scope>
    <source>
        <strain evidence="2">KACC 12507</strain>
    </source>
</reference>
<comment type="caution">
    <text evidence="2">The sequence shown here is derived from an EMBL/GenBank/DDBJ whole genome shotgun (WGS) entry which is preliminary data.</text>
</comment>
<dbReference type="InterPro" id="IPR037524">
    <property type="entry name" value="PA14/GLEYA"/>
</dbReference>
<dbReference type="EMBL" id="JAUKPO010000054">
    <property type="protein sequence ID" value="MDO1451346.1"/>
    <property type="molecule type" value="Genomic_DNA"/>
</dbReference>
<dbReference type="PROSITE" id="PS51820">
    <property type="entry name" value="PA14"/>
    <property type="match status" value="1"/>
</dbReference>
<sequence length="888" mass="98061">MLKSTHNTFSKTKSRLWQHLIIALLLISSSTILVAQTRIGLHVTEAELDIWRLRANGNDSTNYKSTNDVSPYSPGDWNRIAQYASDFKNNTNNARINERYGGPTYNGPNEPSWNGTGAVPKNSLPIPNLKGFKLLSAAFYYMVKKGGTNADPNALEYALKVKQELLYQVDSVPRLDMSNTTRWTGAISDEGPSMFIASWFTRLYFAYDYINNNTVFSGTTGATERQKIDAWFLKAANYFAKNINDDLSLPFENRWNEDYDISAYGTSSGVGSINTYTHKYANGNPGNGIPSLAKWYNNRRGTQVEFYNLVGIKTNNTSLLKSAKLFVKEMLKFSTFPDGSIGEFYRGEPTTLTEQGWQYGMVLLNNLVSIADHQARNGDFELYDYTTSDGKFGTQGGNKNLKLISELMLKLTKNEPSLEWYVYNQQTPQLGNSSYRINGVDPVYNKYYVNDIWMSLPNIYWKSNLVKDIYTRNAAGTTPYPDGQINKVGGVGATEPWHGGFGSYPGVLFMFGQMEGRAYPYLNNAPIANAGADKTILLPTSSTIISGSASDSDGSIVSYFWTKQSGPSATMANTTTPTLSLSNLTSGTYIFRLTVTDNHNRSAYDEVSVGVSSAPPVDNCITTGSITRERWLNISGTSTLVSSIPLTTAPDSTDELSVLSTPANAGDKYGQRIRGYVHAPTTGNYTFWIAGDNNCELWLSTDANPSNKVKIAHITDDVGGGNKWTYGNEYTKYPTQQSIPIALTAGSKYYVEVLHKEYNSGDALSVGWQLPNTTLERPIPGCRLSPYNSSGARLSFAEEISTHEEIIVYPNPFEDRLNISFEKGQAGIVTLTIVDLLGKTYYHTVKTLGENNSEASITLSSKVLKPGVYFLKIAGGTSKAKVVKLIKQ</sequence>
<feature type="domain" description="PA14" evidence="1">
    <location>
        <begin position="621"/>
        <end position="783"/>
    </location>
</feature>
<dbReference type="Proteomes" id="UP001168528">
    <property type="component" value="Unassembled WGS sequence"/>
</dbReference>
<dbReference type="PANTHER" id="PTHR46182:SF2">
    <property type="entry name" value="FI19480P1"/>
    <property type="match status" value="1"/>
</dbReference>